<dbReference type="NCBIfam" id="TIGR02549">
    <property type="entry name" value="CRISPR_DxTHG"/>
    <property type="match status" value="1"/>
</dbReference>
<dbReference type="InterPro" id="IPR011742">
    <property type="entry name" value="CRISPR-assoc_prot_TM1812"/>
</dbReference>
<accession>A0A364K5P1</accession>
<name>A0A364K5P1_9BACL</name>
<keyword evidence="3" id="KW-1185">Reference proteome</keyword>
<proteinExistence type="predicted"/>
<reference evidence="2 3" key="1">
    <citation type="submission" date="2018-06" db="EMBL/GenBank/DDBJ databases">
        <title>Thermoflavimicrobium daqus sp. nov., a thermophilic microbe isolated from Moutai-flavour Daqu.</title>
        <authorList>
            <person name="Wang X."/>
            <person name="Zhou H."/>
        </authorList>
    </citation>
    <scope>NUCLEOTIDE SEQUENCE [LARGE SCALE GENOMIC DNA]</scope>
    <source>
        <strain evidence="2 3">FBKL4.011</strain>
    </source>
</reference>
<dbReference type="NCBIfam" id="TIGR02221">
    <property type="entry name" value="cas_TM1812"/>
    <property type="match status" value="1"/>
</dbReference>
<dbReference type="EMBL" id="QJKK01000003">
    <property type="protein sequence ID" value="RAL25616.1"/>
    <property type="molecule type" value="Genomic_DNA"/>
</dbReference>
<evidence type="ECO:0000313" key="3">
    <source>
        <dbReference type="Proteomes" id="UP000251213"/>
    </source>
</evidence>
<dbReference type="Gene3D" id="3.40.50.10640">
    <property type="entry name" value="SSO1389-like"/>
    <property type="match status" value="1"/>
</dbReference>
<protein>
    <submittedName>
        <fullName evidence="2">TIGR02221 family CRISPR-associated protein</fullName>
    </submittedName>
</protein>
<sequence>MEEVRIIAIKFLSFLGLHDYTLCTYELKDKSFTSRFVQEALLEILGEEEEETIEVVIFLTDEARESNWEKENKHGKEGLSSILERLQQQNRIIVRDVRVPSKSDEEGIWEVFSIVIDQLKEEDEIIFDITHSFRYQPMLALLILHFAKVAFRTRIRGIFYGNIAASPKGEVPIAPITDLTPFIDLQDWVTNVYAFQESGRAESLYRFVYEKKEELVKQKVPHKEIQKMSTIEKFTNKLYHLTMELETNRGPTIQTMAQKVLASLDHVQSDLPAQFQPIEILLKRIEKKVEPLAHPDVIESGLAAISWCIQHGLVEQAYTMLVEILVTAVCLVKGYSIEEARDYDLREHYISESLKVADLMLRGEKIEYRNPKVKELADKFATNYTQMVNLYSSLKVDRNDLNHAGWVKQPLEEDKFIERLVKPDPNQRDQSNQAGKYLDLMEEIRNYWKENKPE</sequence>
<gene>
    <name evidence="2" type="ORF">DL897_05935</name>
</gene>
<dbReference type="InterPro" id="IPR013383">
    <property type="entry name" value="CRISPR-assoc_prot_DxTHG_CS"/>
</dbReference>
<comment type="caution">
    <text evidence="2">The sequence shown here is derived from an EMBL/GenBank/DDBJ whole genome shotgun (WGS) entry which is preliminary data.</text>
</comment>
<reference evidence="2 3" key="2">
    <citation type="submission" date="2018-06" db="EMBL/GenBank/DDBJ databases">
        <authorList>
            <person name="Zhirakovskaya E."/>
        </authorList>
    </citation>
    <scope>NUCLEOTIDE SEQUENCE [LARGE SCALE GENOMIC DNA]</scope>
    <source>
        <strain evidence="2 3">FBKL4.011</strain>
    </source>
</reference>
<dbReference type="AlphaFoldDB" id="A0A364K5P1"/>
<organism evidence="2 3">
    <name type="scientific">Thermoflavimicrobium daqui</name>
    <dbReference type="NCBI Taxonomy" id="2137476"/>
    <lineage>
        <taxon>Bacteria</taxon>
        <taxon>Bacillati</taxon>
        <taxon>Bacillota</taxon>
        <taxon>Bacilli</taxon>
        <taxon>Bacillales</taxon>
        <taxon>Thermoactinomycetaceae</taxon>
        <taxon>Thermoflavimicrobium</taxon>
    </lineage>
</organism>
<feature type="domain" description="CRISPR system endoribonuclease Csx1 CARF" evidence="1">
    <location>
        <begin position="20"/>
        <end position="144"/>
    </location>
</feature>
<dbReference type="OrthoDB" id="9777703at2"/>
<dbReference type="InterPro" id="IPR053857">
    <property type="entry name" value="Csx1_CARF"/>
</dbReference>
<dbReference type="SUPFAM" id="SSF160980">
    <property type="entry name" value="SSO1389-like"/>
    <property type="match status" value="1"/>
</dbReference>
<evidence type="ECO:0000259" key="1">
    <source>
        <dbReference type="Pfam" id="PF22230"/>
    </source>
</evidence>
<evidence type="ECO:0000313" key="2">
    <source>
        <dbReference type="EMBL" id="RAL25616.1"/>
    </source>
</evidence>
<dbReference type="Pfam" id="PF22230">
    <property type="entry name" value="Csx1_CARF"/>
    <property type="match status" value="1"/>
</dbReference>
<dbReference type="Proteomes" id="UP000251213">
    <property type="component" value="Unassembled WGS sequence"/>
</dbReference>